<reference evidence="1 2" key="1">
    <citation type="submission" date="2014-07" db="EMBL/GenBank/DDBJ databases">
        <title>Genome Sequence of Rhodococcus opacus Strain R7, a Biodegrader of Mono- and Polycyclic Aromatic Hydrocarbons.</title>
        <authorList>
            <person name="Di Gennaro P."/>
            <person name="Zampolli J."/>
            <person name="Presti I."/>
            <person name="Cappelletti M."/>
            <person name="D'Ursi P."/>
            <person name="Orro A."/>
            <person name="Mezzelani A."/>
            <person name="Milanesi L."/>
        </authorList>
    </citation>
    <scope>NUCLEOTIDE SEQUENCE [LARGE SCALE GENOMIC DNA]</scope>
    <source>
        <strain evidence="1 2">R7</strain>
    </source>
</reference>
<dbReference type="SUPFAM" id="SSF51679">
    <property type="entry name" value="Bacterial luciferase-like"/>
    <property type="match status" value="1"/>
</dbReference>
<sequence>MSRDNAFVSRPLRVAVELTGSGHHPAAEGAAGTRPINGADYWVDLTADSTDQLDLTSFPPNVVRIRASDLREAQQERARIRAELVADGRDPDGVTVLVDLEVLIAGEARAARKELALLDSALETPRAPVSLQYIGTPVGLAGLIADIQAAGVADGVTLLPLSLPRVLEQLVDGTLPWLEERGLVTSADAVDEALRRFELPLRERVLAS</sequence>
<proteinExistence type="predicted"/>
<name>A0A076EKK2_RHOOP</name>
<protein>
    <recommendedName>
        <fullName evidence="3">Luciferase-like domain-containing protein</fullName>
    </recommendedName>
</protein>
<evidence type="ECO:0000313" key="2">
    <source>
        <dbReference type="Proteomes" id="UP000028488"/>
    </source>
</evidence>
<organism evidence="1 2">
    <name type="scientific">Rhodococcus opacus</name>
    <name type="common">Nocardia opaca</name>
    <dbReference type="NCBI Taxonomy" id="37919"/>
    <lineage>
        <taxon>Bacteria</taxon>
        <taxon>Bacillati</taxon>
        <taxon>Actinomycetota</taxon>
        <taxon>Actinomycetes</taxon>
        <taxon>Mycobacteriales</taxon>
        <taxon>Nocardiaceae</taxon>
        <taxon>Rhodococcus</taxon>
    </lineage>
</organism>
<dbReference type="eggNOG" id="COG2141">
    <property type="taxonomic scope" value="Bacteria"/>
</dbReference>
<dbReference type="InterPro" id="IPR036661">
    <property type="entry name" value="Luciferase-like_sf"/>
</dbReference>
<dbReference type="Gene3D" id="3.20.20.30">
    <property type="entry name" value="Luciferase-like domain"/>
    <property type="match status" value="1"/>
</dbReference>
<dbReference type="AlphaFoldDB" id="A0A076EKK2"/>
<accession>A0A076EKK2</accession>
<dbReference type="GO" id="GO:0016705">
    <property type="term" value="F:oxidoreductase activity, acting on paired donors, with incorporation or reduction of molecular oxygen"/>
    <property type="evidence" value="ECO:0007669"/>
    <property type="project" value="InterPro"/>
</dbReference>
<dbReference type="EMBL" id="CP008947">
    <property type="protein sequence ID" value="AII06695.1"/>
    <property type="molecule type" value="Genomic_DNA"/>
</dbReference>
<evidence type="ECO:0008006" key="3">
    <source>
        <dbReference type="Google" id="ProtNLM"/>
    </source>
</evidence>
<gene>
    <name evidence="1" type="ORF">EP51_19470</name>
</gene>
<evidence type="ECO:0000313" key="1">
    <source>
        <dbReference type="EMBL" id="AII06695.1"/>
    </source>
</evidence>
<dbReference type="RefSeq" id="WP_037242358.1">
    <property type="nucleotide sequence ID" value="NZ_CP008947.1"/>
</dbReference>
<dbReference type="Proteomes" id="UP000028488">
    <property type="component" value="Chromosome"/>
</dbReference>